<gene>
    <name evidence="5" type="ORF">B9J98_01540</name>
</gene>
<dbReference type="Proteomes" id="UP000244066">
    <property type="component" value="Unassembled WGS sequence"/>
</dbReference>
<dbReference type="GO" id="GO:0008817">
    <property type="term" value="F:corrinoid adenosyltransferase activity"/>
    <property type="evidence" value="ECO:0007669"/>
    <property type="project" value="TreeGrafter"/>
</dbReference>
<organism evidence="5 6">
    <name type="scientific">Candidatus Terraquivivens tikiterensis</name>
    <dbReference type="NCBI Taxonomy" id="1980982"/>
    <lineage>
        <taxon>Archaea</taxon>
        <taxon>Nitrososphaerota</taxon>
        <taxon>Candidatus Wolframiiraptoraceae</taxon>
        <taxon>Candidatus Terraquivivens</taxon>
    </lineage>
</organism>
<keyword evidence="1 5" id="KW-0808">Transferase</keyword>
<dbReference type="Gene3D" id="1.20.1200.10">
    <property type="entry name" value="Cobalamin adenosyltransferase-like"/>
    <property type="match status" value="1"/>
</dbReference>
<dbReference type="InterPro" id="IPR036451">
    <property type="entry name" value="CblAdoTrfase-like_sf"/>
</dbReference>
<protein>
    <submittedName>
        <fullName evidence="5">ATP:cob(I)alamin adenosyltransferase</fullName>
    </submittedName>
</protein>
<evidence type="ECO:0000313" key="5">
    <source>
        <dbReference type="EMBL" id="PUA34090.1"/>
    </source>
</evidence>
<dbReference type="PANTHER" id="PTHR12213:SF0">
    <property type="entry name" value="CORRINOID ADENOSYLTRANSFERASE MMAB"/>
    <property type="match status" value="1"/>
</dbReference>
<dbReference type="InterPro" id="IPR016030">
    <property type="entry name" value="CblAdoTrfase-like"/>
</dbReference>
<dbReference type="EMBL" id="NDWU01000003">
    <property type="protein sequence ID" value="PUA34090.1"/>
    <property type="molecule type" value="Genomic_DNA"/>
</dbReference>
<dbReference type="PANTHER" id="PTHR12213">
    <property type="entry name" value="CORRINOID ADENOSYLTRANSFERASE"/>
    <property type="match status" value="1"/>
</dbReference>
<evidence type="ECO:0000256" key="1">
    <source>
        <dbReference type="ARBA" id="ARBA00022679"/>
    </source>
</evidence>
<keyword evidence="2" id="KW-0547">Nucleotide-binding</keyword>
<accession>A0A2R7Y983</accession>
<proteinExistence type="predicted"/>
<dbReference type="Pfam" id="PF01923">
    <property type="entry name" value="Cob_adeno_trans"/>
    <property type="match status" value="1"/>
</dbReference>
<feature type="domain" description="Cobalamin adenosyltransferase-like" evidence="4">
    <location>
        <begin position="8"/>
        <end position="166"/>
    </location>
</feature>
<evidence type="ECO:0000313" key="6">
    <source>
        <dbReference type="Proteomes" id="UP000244066"/>
    </source>
</evidence>
<evidence type="ECO:0000259" key="4">
    <source>
        <dbReference type="Pfam" id="PF01923"/>
    </source>
</evidence>
<name>A0A2R7Y983_9ARCH</name>
<dbReference type="NCBIfam" id="TIGR00636">
    <property type="entry name" value="PduO_Nterm"/>
    <property type="match status" value="1"/>
</dbReference>
<dbReference type="SUPFAM" id="SSF89028">
    <property type="entry name" value="Cobalamin adenosyltransferase-like"/>
    <property type="match status" value="1"/>
</dbReference>
<evidence type="ECO:0000256" key="2">
    <source>
        <dbReference type="ARBA" id="ARBA00022741"/>
    </source>
</evidence>
<dbReference type="InterPro" id="IPR029499">
    <property type="entry name" value="PduO-typ"/>
</dbReference>
<reference evidence="5 6" key="1">
    <citation type="submission" date="2017-04" db="EMBL/GenBank/DDBJ databases">
        <title>Draft Aigarchaeota genome from a New Zealand hot spring.</title>
        <authorList>
            <person name="Reysenbach A.-L."/>
            <person name="Donaho J.A."/>
            <person name="Gerhart J."/>
            <person name="Kelley J.F."/>
            <person name="Kouba K."/>
            <person name="Podar M."/>
            <person name="Stott M."/>
        </authorList>
    </citation>
    <scope>NUCLEOTIDE SEQUENCE [LARGE SCALE GENOMIC DNA]</scope>
    <source>
        <strain evidence="5">NZ13_MG1</strain>
    </source>
</reference>
<dbReference type="AlphaFoldDB" id="A0A2R7Y983"/>
<evidence type="ECO:0000256" key="3">
    <source>
        <dbReference type="ARBA" id="ARBA00022840"/>
    </source>
</evidence>
<sequence>MVKLRYGSGDDGTTELLGGVRVPKDDPRVEALGALDEVNSIIGLARAVTGYQDIKDALLRIQRSLYLVCVEIASTGTPAYKRTVNEDMLRELEGFIERYEPEVRATSEFIIPYGAISSTILHVARTIARKAERRVVSLKARFDVNDVLLAYLNRLSTFLFILSRVVNARGYVEEEVVRMKDVLDRKP</sequence>
<comment type="caution">
    <text evidence="5">The sequence shown here is derived from an EMBL/GenBank/DDBJ whole genome shotgun (WGS) entry which is preliminary data.</text>
</comment>
<keyword evidence="3" id="KW-0067">ATP-binding</keyword>
<dbReference type="GO" id="GO:0005524">
    <property type="term" value="F:ATP binding"/>
    <property type="evidence" value="ECO:0007669"/>
    <property type="project" value="UniProtKB-KW"/>
</dbReference>